<dbReference type="STRING" id="234267.Acid_1910"/>
<dbReference type="eggNOG" id="COG4856">
    <property type="taxonomic scope" value="Bacteria"/>
</dbReference>
<dbReference type="InParanoid" id="Q027B3"/>
<dbReference type="Gene3D" id="2.170.120.40">
    <property type="entry name" value="YbbR-like domain"/>
    <property type="match status" value="1"/>
</dbReference>
<organism evidence="1">
    <name type="scientific">Solibacter usitatus (strain Ellin6076)</name>
    <dbReference type="NCBI Taxonomy" id="234267"/>
    <lineage>
        <taxon>Bacteria</taxon>
        <taxon>Pseudomonadati</taxon>
        <taxon>Acidobacteriota</taxon>
        <taxon>Terriglobia</taxon>
        <taxon>Bryobacterales</taxon>
        <taxon>Solibacteraceae</taxon>
        <taxon>Candidatus Solibacter</taxon>
    </lineage>
</organism>
<name>Q027B3_SOLUE</name>
<accession>Q027B3</accession>
<sequence length="221" mass="24490" precursor="true">MRALKWLRELIFRNLLWKLLALAIAVVIWALVATEPELSTFTTVHLEYKNMPDGLEISSDPVTSVVLELRGPQGELRGVGETIRPSVVLDMSNMDPGEHTFQIGNGNVKLARAVQLVRSVPSQVRFTFEPRRIHSVPVRARFTGEGNNGYVIAGVNVDPKEVEITGPRGRVGRVTSVLTDQIDLSNVTGTSEFHVNLFVDDPFVRFESAPEATVTVSMKKK</sequence>
<dbReference type="PANTHER" id="PTHR37804">
    <property type="entry name" value="CDAA REGULATORY PROTEIN CDAR"/>
    <property type="match status" value="1"/>
</dbReference>
<dbReference type="HOGENOM" id="CLU_1249939_0_0_0"/>
<dbReference type="InterPro" id="IPR012505">
    <property type="entry name" value="YbbR"/>
</dbReference>
<dbReference type="PANTHER" id="PTHR37804:SF1">
    <property type="entry name" value="CDAA REGULATORY PROTEIN CDAR"/>
    <property type="match status" value="1"/>
</dbReference>
<gene>
    <name evidence="1" type="ordered locus">Acid_1910</name>
</gene>
<dbReference type="KEGG" id="sus:Acid_1910"/>
<dbReference type="InterPro" id="IPR053154">
    <property type="entry name" value="c-di-AMP_regulator"/>
</dbReference>
<protein>
    <submittedName>
        <fullName evidence="1">YbbR family protein</fullName>
    </submittedName>
</protein>
<proteinExistence type="predicted"/>
<dbReference type="Gene3D" id="2.170.120.30">
    <property type="match status" value="1"/>
</dbReference>
<dbReference type="EMBL" id="CP000473">
    <property type="protein sequence ID" value="ABJ82900.1"/>
    <property type="molecule type" value="Genomic_DNA"/>
</dbReference>
<dbReference type="OrthoDB" id="128578at2"/>
<dbReference type="Pfam" id="PF07949">
    <property type="entry name" value="YbbR"/>
    <property type="match status" value="1"/>
</dbReference>
<reference evidence="1" key="1">
    <citation type="submission" date="2006-10" db="EMBL/GenBank/DDBJ databases">
        <title>Complete sequence of Solibacter usitatus Ellin6076.</title>
        <authorList>
            <consortium name="US DOE Joint Genome Institute"/>
            <person name="Copeland A."/>
            <person name="Lucas S."/>
            <person name="Lapidus A."/>
            <person name="Barry K."/>
            <person name="Detter J.C."/>
            <person name="Glavina del Rio T."/>
            <person name="Hammon N."/>
            <person name="Israni S."/>
            <person name="Dalin E."/>
            <person name="Tice H."/>
            <person name="Pitluck S."/>
            <person name="Thompson L.S."/>
            <person name="Brettin T."/>
            <person name="Bruce D."/>
            <person name="Han C."/>
            <person name="Tapia R."/>
            <person name="Gilna P."/>
            <person name="Schmutz J."/>
            <person name="Larimer F."/>
            <person name="Land M."/>
            <person name="Hauser L."/>
            <person name="Kyrpides N."/>
            <person name="Mikhailova N."/>
            <person name="Janssen P.H."/>
            <person name="Kuske C.R."/>
            <person name="Richardson P."/>
        </authorList>
    </citation>
    <scope>NUCLEOTIDE SEQUENCE</scope>
    <source>
        <strain evidence="1">Ellin6076</strain>
    </source>
</reference>
<evidence type="ECO:0000313" key="1">
    <source>
        <dbReference type="EMBL" id="ABJ82900.1"/>
    </source>
</evidence>
<dbReference type="AlphaFoldDB" id="Q027B3"/>